<dbReference type="PRINTS" id="PR00996">
    <property type="entry name" value="CHERMTFRASE"/>
</dbReference>
<accession>A0A7Y4ILU8</accession>
<dbReference type="AlphaFoldDB" id="A0A7Y4ILU8"/>
<dbReference type="Proteomes" id="UP000533080">
    <property type="component" value="Unassembled WGS sequence"/>
</dbReference>
<dbReference type="InterPro" id="IPR029063">
    <property type="entry name" value="SAM-dependent_MTases_sf"/>
</dbReference>
<gene>
    <name evidence="6" type="ORF">HNV28_25595</name>
</gene>
<dbReference type="SUPFAM" id="SSF53335">
    <property type="entry name" value="S-adenosyl-L-methionine-dependent methyltransferases"/>
    <property type="match status" value="1"/>
</dbReference>
<sequence length="440" mass="47471">MADGAPWAGVRAFLSARTGMALSGPQVRRLDERLAARSQGLTPHQYLMFLQSPSGVTDLEDLIAAVVVSKTDLFRDEVQLAAFRAQVLTPLVARNRRPLRVWSAGCATGEEVATLLVLLAEAGADPDSTVLGTDIAGDTLRRARWLAYGREQLRRVPPELRSRYFVRSGAKEALTPALRERASFQCHNLMESPYPVAPGGGGFDVIFCRNVLIYFTAEAFQRTVEALAGSLAPGGALVLSASEPLLRVPPTLRVRRGEQAFFYVRPEEGESEPPPAPLSWSDAASPSMTRGTTLLPGRAPARARTEAHPEGAVPAPLGARGARGAVATAPEPSPEACAEADLLFACVLDGAASGVSDDVAERDLRHCLTLDPDHAAARYLLGLLLEQCQRTAEATAEYRRAFQALESGRSRPVAFFLNPDRLRMACAHAAERLEFSIQKR</sequence>
<dbReference type="GO" id="GO:0032259">
    <property type="term" value="P:methylation"/>
    <property type="evidence" value="ECO:0007669"/>
    <property type="project" value="UniProtKB-KW"/>
</dbReference>
<evidence type="ECO:0000313" key="7">
    <source>
        <dbReference type="Proteomes" id="UP000533080"/>
    </source>
</evidence>
<dbReference type="Gene3D" id="3.40.50.150">
    <property type="entry name" value="Vaccinia Virus protein VP39"/>
    <property type="match status" value="1"/>
</dbReference>
<feature type="compositionally biased region" description="Polar residues" evidence="4">
    <location>
        <begin position="282"/>
        <end position="292"/>
    </location>
</feature>
<dbReference type="Gene3D" id="1.25.40.10">
    <property type="entry name" value="Tetratricopeptide repeat domain"/>
    <property type="match status" value="1"/>
</dbReference>
<comment type="caution">
    <text evidence="6">The sequence shown here is derived from an EMBL/GenBank/DDBJ whole genome shotgun (WGS) entry which is preliminary data.</text>
</comment>
<proteinExistence type="predicted"/>
<evidence type="ECO:0000256" key="1">
    <source>
        <dbReference type="ARBA" id="ARBA00022603"/>
    </source>
</evidence>
<dbReference type="InterPro" id="IPR050903">
    <property type="entry name" value="Bact_Chemotaxis_MeTrfase"/>
</dbReference>
<dbReference type="PROSITE" id="PS50123">
    <property type="entry name" value="CHER"/>
    <property type="match status" value="1"/>
</dbReference>
<protein>
    <submittedName>
        <fullName evidence="6">Chemotaxis protein CheR</fullName>
    </submittedName>
</protein>
<dbReference type="SUPFAM" id="SSF48452">
    <property type="entry name" value="TPR-like"/>
    <property type="match status" value="1"/>
</dbReference>
<evidence type="ECO:0000313" key="6">
    <source>
        <dbReference type="EMBL" id="NOJ81663.1"/>
    </source>
</evidence>
<organism evidence="6 7">
    <name type="scientific">Myxococcus xanthus</name>
    <dbReference type="NCBI Taxonomy" id="34"/>
    <lineage>
        <taxon>Bacteria</taxon>
        <taxon>Pseudomonadati</taxon>
        <taxon>Myxococcota</taxon>
        <taxon>Myxococcia</taxon>
        <taxon>Myxococcales</taxon>
        <taxon>Cystobacterineae</taxon>
        <taxon>Myxococcaceae</taxon>
        <taxon>Myxococcus</taxon>
    </lineage>
</organism>
<dbReference type="InterPro" id="IPR000780">
    <property type="entry name" value="CheR_MeTrfase"/>
</dbReference>
<evidence type="ECO:0000256" key="4">
    <source>
        <dbReference type="SAM" id="MobiDB-lite"/>
    </source>
</evidence>
<evidence type="ECO:0000259" key="5">
    <source>
        <dbReference type="PROSITE" id="PS50123"/>
    </source>
</evidence>
<feature type="domain" description="CheR-type methyltransferase" evidence="5">
    <location>
        <begin position="13"/>
        <end position="268"/>
    </location>
</feature>
<dbReference type="InterPro" id="IPR022642">
    <property type="entry name" value="CheR_C"/>
</dbReference>
<keyword evidence="2" id="KW-0808">Transferase</keyword>
<reference evidence="6 7" key="1">
    <citation type="submission" date="2020-05" db="EMBL/GenBank/DDBJ databases">
        <authorList>
            <person name="Whitworth D."/>
        </authorList>
    </citation>
    <scope>NUCLEOTIDE SEQUENCE [LARGE SCALE GENOMIC DNA]</scope>
    <source>
        <strain evidence="6 7">AM005</strain>
    </source>
</reference>
<dbReference type="PANTHER" id="PTHR24422">
    <property type="entry name" value="CHEMOTAXIS PROTEIN METHYLTRANSFERASE"/>
    <property type="match status" value="1"/>
</dbReference>
<dbReference type="InterPro" id="IPR011990">
    <property type="entry name" value="TPR-like_helical_dom_sf"/>
</dbReference>
<dbReference type="PANTHER" id="PTHR24422:SF19">
    <property type="entry name" value="CHEMOTAXIS PROTEIN METHYLTRANSFERASE"/>
    <property type="match status" value="1"/>
</dbReference>
<keyword evidence="1" id="KW-0489">Methyltransferase</keyword>
<dbReference type="CDD" id="cd02440">
    <property type="entry name" value="AdoMet_MTases"/>
    <property type="match status" value="1"/>
</dbReference>
<dbReference type="RefSeq" id="WP_171443659.1">
    <property type="nucleotide sequence ID" value="NZ_JABFNS010000103.1"/>
</dbReference>
<dbReference type="GO" id="GO:0008757">
    <property type="term" value="F:S-adenosylmethionine-dependent methyltransferase activity"/>
    <property type="evidence" value="ECO:0007669"/>
    <property type="project" value="InterPro"/>
</dbReference>
<dbReference type="SMART" id="SM00138">
    <property type="entry name" value="MeTrc"/>
    <property type="match status" value="1"/>
</dbReference>
<name>A0A7Y4ILU8_MYXXA</name>
<keyword evidence="3" id="KW-0949">S-adenosyl-L-methionine</keyword>
<evidence type="ECO:0000256" key="2">
    <source>
        <dbReference type="ARBA" id="ARBA00022679"/>
    </source>
</evidence>
<dbReference type="Pfam" id="PF01739">
    <property type="entry name" value="CheR"/>
    <property type="match status" value="1"/>
</dbReference>
<dbReference type="EMBL" id="JABFNT010000095">
    <property type="protein sequence ID" value="NOJ81663.1"/>
    <property type="molecule type" value="Genomic_DNA"/>
</dbReference>
<evidence type="ECO:0000256" key="3">
    <source>
        <dbReference type="ARBA" id="ARBA00022691"/>
    </source>
</evidence>
<feature type="region of interest" description="Disordered" evidence="4">
    <location>
        <begin position="266"/>
        <end position="294"/>
    </location>
</feature>